<proteinExistence type="inferred from homology"/>
<evidence type="ECO:0000259" key="4">
    <source>
        <dbReference type="SMART" id="SM00822"/>
    </source>
</evidence>
<dbReference type="InterPro" id="IPR050259">
    <property type="entry name" value="SDR"/>
</dbReference>
<feature type="domain" description="Ketoreductase" evidence="4">
    <location>
        <begin position="8"/>
        <end position="193"/>
    </location>
</feature>
<dbReference type="PANTHER" id="PTHR42879">
    <property type="entry name" value="3-OXOACYL-(ACYL-CARRIER-PROTEIN) REDUCTASE"/>
    <property type="match status" value="1"/>
</dbReference>
<comment type="similarity">
    <text evidence="1">Belongs to the short-chain dehydrogenases/reductases (SDR) family.</text>
</comment>
<accession>A0A1H0FPT4</accession>
<dbReference type="SMART" id="SM00822">
    <property type="entry name" value="PKS_KR"/>
    <property type="match status" value="1"/>
</dbReference>
<dbReference type="InterPro" id="IPR036291">
    <property type="entry name" value="NAD(P)-bd_dom_sf"/>
</dbReference>
<dbReference type="AlphaFoldDB" id="A0A1H0FPT4"/>
<dbReference type="OrthoDB" id="9804774at2"/>
<keyword evidence="2" id="KW-0560">Oxidoreductase</keyword>
<dbReference type="FunFam" id="3.40.50.720:FF:000173">
    <property type="entry name" value="3-oxoacyl-[acyl-carrier protein] reductase"/>
    <property type="match status" value="1"/>
</dbReference>
<dbReference type="InterPro" id="IPR057326">
    <property type="entry name" value="KR_dom"/>
</dbReference>
<dbReference type="GO" id="GO:0016491">
    <property type="term" value="F:oxidoreductase activity"/>
    <property type="evidence" value="ECO:0007669"/>
    <property type="project" value="UniProtKB-KW"/>
</dbReference>
<dbReference type="Gene3D" id="3.40.50.720">
    <property type="entry name" value="NAD(P)-binding Rossmann-like Domain"/>
    <property type="match status" value="1"/>
</dbReference>
<dbReference type="RefSeq" id="WP_090671188.1">
    <property type="nucleotide sequence ID" value="NZ_FNIT01000002.1"/>
</dbReference>
<sequence length="247" mass="25745">MTEPASERAALVTGASRNIGRAIAERLARDGADVLVHAANDRTSVEETARLVRDMGRRAEVALGDLTDPAMAETMVNQALERFGRLDVVVANAAVRPEATIEEMSFGEWRQVLALGLDSVFLLVKAALPALKRSPAASIVMIGGLTGHTGAAHRAHVIAAKAGLAGFAKALAHELAPAGITVNTVAPGLIETRRAGAEPAHHAARTNPLGRRGTPDEVAAAVATLTRPDMRYVTGQTLHVNGGALMV</sequence>
<evidence type="ECO:0000256" key="3">
    <source>
        <dbReference type="SAM" id="MobiDB-lite"/>
    </source>
</evidence>
<dbReference type="STRING" id="1166073.SAMN05192530_102615"/>
<feature type="region of interest" description="Disordered" evidence="3">
    <location>
        <begin position="195"/>
        <end position="214"/>
    </location>
</feature>
<dbReference type="InterPro" id="IPR002347">
    <property type="entry name" value="SDR_fam"/>
</dbReference>
<dbReference type="Proteomes" id="UP000198793">
    <property type="component" value="Unassembled WGS sequence"/>
</dbReference>
<evidence type="ECO:0000256" key="2">
    <source>
        <dbReference type="ARBA" id="ARBA00023002"/>
    </source>
</evidence>
<reference evidence="5 6" key="1">
    <citation type="submission" date="2016-10" db="EMBL/GenBank/DDBJ databases">
        <authorList>
            <person name="de Groot N.N."/>
        </authorList>
    </citation>
    <scope>NUCLEOTIDE SEQUENCE [LARGE SCALE GENOMIC DNA]</scope>
    <source>
        <strain evidence="6">L7-484,KACC 16230,DSM 25025</strain>
    </source>
</reference>
<keyword evidence="6" id="KW-1185">Reference proteome</keyword>
<dbReference type="PANTHER" id="PTHR42879:SF2">
    <property type="entry name" value="3-OXOACYL-[ACYL-CARRIER-PROTEIN] REDUCTASE FABG"/>
    <property type="match status" value="1"/>
</dbReference>
<evidence type="ECO:0000256" key="1">
    <source>
        <dbReference type="ARBA" id="ARBA00006484"/>
    </source>
</evidence>
<evidence type="ECO:0000313" key="5">
    <source>
        <dbReference type="EMBL" id="SDN96542.1"/>
    </source>
</evidence>
<dbReference type="EMBL" id="FNIT01000002">
    <property type="protein sequence ID" value="SDN96542.1"/>
    <property type="molecule type" value="Genomic_DNA"/>
</dbReference>
<name>A0A1H0FPT4_9HYPH</name>
<gene>
    <name evidence="5" type="ORF">SAMN05192530_102615</name>
</gene>
<dbReference type="Pfam" id="PF13561">
    <property type="entry name" value="adh_short_C2"/>
    <property type="match status" value="1"/>
</dbReference>
<evidence type="ECO:0000313" key="6">
    <source>
        <dbReference type="Proteomes" id="UP000198793"/>
    </source>
</evidence>
<protein>
    <submittedName>
        <fullName evidence="5">3-oxoacyl-[acyl-carrier protein] reductase</fullName>
    </submittedName>
</protein>
<organism evidence="5 6">
    <name type="scientific">Aureimonas jatrophae</name>
    <dbReference type="NCBI Taxonomy" id="1166073"/>
    <lineage>
        <taxon>Bacteria</taxon>
        <taxon>Pseudomonadati</taxon>
        <taxon>Pseudomonadota</taxon>
        <taxon>Alphaproteobacteria</taxon>
        <taxon>Hyphomicrobiales</taxon>
        <taxon>Aurantimonadaceae</taxon>
        <taxon>Aureimonas</taxon>
    </lineage>
</organism>
<dbReference type="PRINTS" id="PR00081">
    <property type="entry name" value="GDHRDH"/>
</dbReference>
<dbReference type="SUPFAM" id="SSF51735">
    <property type="entry name" value="NAD(P)-binding Rossmann-fold domains"/>
    <property type="match status" value="1"/>
</dbReference>